<dbReference type="SUPFAM" id="SSF47616">
    <property type="entry name" value="GST C-terminal domain-like"/>
    <property type="match status" value="1"/>
</dbReference>
<evidence type="ECO:0000259" key="1">
    <source>
        <dbReference type="PROSITE" id="PS50405"/>
    </source>
</evidence>
<dbReference type="GO" id="GO:0045174">
    <property type="term" value="F:glutathione dehydrogenase (ascorbate) activity"/>
    <property type="evidence" value="ECO:0007669"/>
    <property type="project" value="TreeGrafter"/>
</dbReference>
<dbReference type="Gene3D" id="1.20.1050.10">
    <property type="match status" value="1"/>
</dbReference>
<dbReference type="InterPro" id="IPR010987">
    <property type="entry name" value="Glutathione-S-Trfase_C-like"/>
</dbReference>
<evidence type="ECO:0000313" key="2">
    <source>
        <dbReference type="EMBL" id="GFO43326.1"/>
    </source>
</evidence>
<dbReference type="InterPro" id="IPR050983">
    <property type="entry name" value="GST_Omega/HSP26"/>
</dbReference>
<dbReference type="GO" id="GO:0005737">
    <property type="term" value="C:cytoplasm"/>
    <property type="evidence" value="ECO:0007669"/>
    <property type="project" value="TreeGrafter"/>
</dbReference>
<dbReference type="PANTHER" id="PTHR43968">
    <property type="match status" value="1"/>
</dbReference>
<gene>
    <name evidence="2" type="ORF">PoB_006983100</name>
</gene>
<evidence type="ECO:0000313" key="3">
    <source>
        <dbReference type="Proteomes" id="UP000735302"/>
    </source>
</evidence>
<sequence>MLTWCTSGDKPAMVDLQMWPHFERLPALAMLTAEPRINPDPQHFPHLAAWMTVMFSLPAVRATMQETEAHAHFLASFKTGTPAYDYGLDE</sequence>
<comment type="caution">
    <text evidence="2">The sequence shown here is derived from an EMBL/GenBank/DDBJ whole genome shotgun (WGS) entry which is preliminary data.</text>
</comment>
<dbReference type="GO" id="GO:0006749">
    <property type="term" value="P:glutathione metabolic process"/>
    <property type="evidence" value="ECO:0007669"/>
    <property type="project" value="TreeGrafter"/>
</dbReference>
<keyword evidence="3" id="KW-1185">Reference proteome</keyword>
<dbReference type="AlphaFoldDB" id="A0AAV4DGN0"/>
<dbReference type="Proteomes" id="UP000735302">
    <property type="component" value="Unassembled WGS sequence"/>
</dbReference>
<proteinExistence type="predicted"/>
<dbReference type="GO" id="GO:0004364">
    <property type="term" value="F:glutathione transferase activity"/>
    <property type="evidence" value="ECO:0007669"/>
    <property type="project" value="TreeGrafter"/>
</dbReference>
<dbReference type="PANTHER" id="PTHR43968:SF6">
    <property type="entry name" value="GLUTATHIONE S-TRANSFERASE OMEGA"/>
    <property type="match status" value="1"/>
</dbReference>
<dbReference type="InterPro" id="IPR036282">
    <property type="entry name" value="Glutathione-S-Trfase_C_sf"/>
</dbReference>
<feature type="domain" description="GST C-terminal" evidence="1">
    <location>
        <begin position="1"/>
        <end position="73"/>
    </location>
</feature>
<accession>A0AAV4DGN0</accession>
<protein>
    <submittedName>
        <fullName evidence="2">Glutathione s-transferase omega-1</fullName>
    </submittedName>
</protein>
<name>A0AAV4DGN0_9GAST</name>
<dbReference type="PROSITE" id="PS50405">
    <property type="entry name" value="GST_CTER"/>
    <property type="match status" value="1"/>
</dbReference>
<reference evidence="2 3" key="1">
    <citation type="journal article" date="2021" name="Elife">
        <title>Chloroplast acquisition without the gene transfer in kleptoplastic sea slugs, Plakobranchus ocellatus.</title>
        <authorList>
            <person name="Maeda T."/>
            <person name="Takahashi S."/>
            <person name="Yoshida T."/>
            <person name="Shimamura S."/>
            <person name="Takaki Y."/>
            <person name="Nagai Y."/>
            <person name="Toyoda A."/>
            <person name="Suzuki Y."/>
            <person name="Arimoto A."/>
            <person name="Ishii H."/>
            <person name="Satoh N."/>
            <person name="Nishiyama T."/>
            <person name="Hasebe M."/>
            <person name="Maruyama T."/>
            <person name="Minagawa J."/>
            <person name="Obokata J."/>
            <person name="Shigenobu S."/>
        </authorList>
    </citation>
    <scope>NUCLEOTIDE SEQUENCE [LARGE SCALE GENOMIC DNA]</scope>
</reference>
<organism evidence="2 3">
    <name type="scientific">Plakobranchus ocellatus</name>
    <dbReference type="NCBI Taxonomy" id="259542"/>
    <lineage>
        <taxon>Eukaryota</taxon>
        <taxon>Metazoa</taxon>
        <taxon>Spiralia</taxon>
        <taxon>Lophotrochozoa</taxon>
        <taxon>Mollusca</taxon>
        <taxon>Gastropoda</taxon>
        <taxon>Heterobranchia</taxon>
        <taxon>Euthyneura</taxon>
        <taxon>Panpulmonata</taxon>
        <taxon>Sacoglossa</taxon>
        <taxon>Placobranchoidea</taxon>
        <taxon>Plakobranchidae</taxon>
        <taxon>Plakobranchus</taxon>
    </lineage>
</organism>
<dbReference type="EMBL" id="BLXT01007882">
    <property type="protein sequence ID" value="GFO43326.1"/>
    <property type="molecule type" value="Genomic_DNA"/>
</dbReference>